<accession>A0A0H5RCB6</accession>
<sequence length="119" mass="14092">MMKRWAKGNAPFDPMELDLNSIIRRRLDTKVVLVRVLILVVAIVVGILIFDYYTTENAHLVKFISSYWSDNDDENVETVFDNEGHLKRQVIFQVPKRFDSESDREWKKKFWQEQAQGKS</sequence>
<protein>
    <submittedName>
        <fullName evidence="2">Uncharacterized protein</fullName>
    </submittedName>
</protein>
<keyword evidence="1" id="KW-0812">Transmembrane</keyword>
<reference evidence="2" key="1">
    <citation type="submission" date="2015-04" db="EMBL/GenBank/DDBJ databases">
        <title>The genome sequence of the plant pathogenic Rhizarian Plasmodiophora brassicae reveals insights in its biotrophic life cycle and the origin of chitin synthesis.</title>
        <authorList>
            <person name="Schwelm A."/>
            <person name="Fogelqvist J."/>
            <person name="Knaust A."/>
            <person name="Julke S."/>
            <person name="Lilja T."/>
            <person name="Dhandapani V."/>
            <person name="Bonilla-Rosso G."/>
            <person name="Karlsson M."/>
            <person name="Shevchenko A."/>
            <person name="Choi S.R."/>
            <person name="Kim H.G."/>
            <person name="Park J.Y."/>
            <person name="Lim Y.P."/>
            <person name="Ludwig-Muller J."/>
            <person name="Dixelius C."/>
        </authorList>
    </citation>
    <scope>NUCLEOTIDE SEQUENCE</scope>
    <source>
        <tissue evidence="2">Potato root galls</tissue>
    </source>
</reference>
<dbReference type="EMBL" id="HACM01011433">
    <property type="protein sequence ID" value="CRZ11875.1"/>
    <property type="molecule type" value="Transcribed_RNA"/>
</dbReference>
<evidence type="ECO:0000256" key="1">
    <source>
        <dbReference type="SAM" id="Phobius"/>
    </source>
</evidence>
<keyword evidence="1" id="KW-0472">Membrane</keyword>
<feature type="transmembrane region" description="Helical" evidence="1">
    <location>
        <begin position="32"/>
        <end position="53"/>
    </location>
</feature>
<dbReference type="AlphaFoldDB" id="A0A0H5RCB6"/>
<evidence type="ECO:0000313" key="2">
    <source>
        <dbReference type="EMBL" id="CRZ11875.1"/>
    </source>
</evidence>
<organism evidence="2">
    <name type="scientific">Spongospora subterranea</name>
    <dbReference type="NCBI Taxonomy" id="70186"/>
    <lineage>
        <taxon>Eukaryota</taxon>
        <taxon>Sar</taxon>
        <taxon>Rhizaria</taxon>
        <taxon>Endomyxa</taxon>
        <taxon>Phytomyxea</taxon>
        <taxon>Plasmodiophorida</taxon>
        <taxon>Plasmodiophoridae</taxon>
        <taxon>Spongospora</taxon>
    </lineage>
</organism>
<proteinExistence type="predicted"/>
<keyword evidence="1" id="KW-1133">Transmembrane helix</keyword>
<name>A0A0H5RCB6_9EUKA</name>